<evidence type="ECO:0000313" key="2">
    <source>
        <dbReference type="Proteomes" id="UP001341281"/>
    </source>
</evidence>
<evidence type="ECO:0008006" key="3">
    <source>
        <dbReference type="Google" id="ProtNLM"/>
    </source>
</evidence>
<dbReference type="AlphaFoldDB" id="A0AAQ3PSH6"/>
<keyword evidence="2" id="KW-1185">Reference proteome</keyword>
<name>A0AAQ3PSH6_PASNO</name>
<dbReference type="Gene3D" id="3.30.40.10">
    <property type="entry name" value="Zinc/RING finger domain, C3HC4 (zinc finger)"/>
    <property type="match status" value="1"/>
</dbReference>
<gene>
    <name evidence="1" type="ORF">U9M48_005549</name>
</gene>
<dbReference type="EMBL" id="CP144745">
    <property type="protein sequence ID" value="WVZ54804.1"/>
    <property type="molecule type" value="Genomic_DNA"/>
</dbReference>
<sequence>MSDPPNPLGDRLVDPFAMAAASSPLLPTTVTVVPAATPTPSPTPIPTAVSSADAADPAAARAFLSRLLDSTRRAALLIGHTTHSGMWHQEDVPSSRAVSLLGSDVETELSIDAIWNLQNISISGHRHHLICRWASAPPRKRQCVPASTKAILGLQQVATSPDQSHCSAANACAICLEDLFHVEEDPAAEMTKLRAMPCIFGWLRCSSACPLCRHQLPTEEEGGAGGGSLPSRFAWTLDDRRPAAAGAGGAEFAARGR</sequence>
<dbReference type="SUPFAM" id="SSF57850">
    <property type="entry name" value="RING/U-box"/>
    <property type="match status" value="1"/>
</dbReference>
<reference evidence="1 2" key="1">
    <citation type="submission" date="2024-02" db="EMBL/GenBank/DDBJ databases">
        <title>High-quality chromosome-scale genome assembly of Pensacola bahiagrass (Paspalum notatum Flugge var. saurae).</title>
        <authorList>
            <person name="Vega J.M."/>
            <person name="Podio M."/>
            <person name="Orjuela J."/>
            <person name="Siena L.A."/>
            <person name="Pessino S.C."/>
            <person name="Combes M.C."/>
            <person name="Mariac C."/>
            <person name="Albertini E."/>
            <person name="Pupilli F."/>
            <person name="Ortiz J.P.A."/>
            <person name="Leblanc O."/>
        </authorList>
    </citation>
    <scope>NUCLEOTIDE SEQUENCE [LARGE SCALE GENOMIC DNA]</scope>
    <source>
        <strain evidence="1">R1</strain>
        <tissue evidence="1">Leaf</tissue>
    </source>
</reference>
<protein>
    <recommendedName>
        <fullName evidence="3">RING-type domain-containing protein</fullName>
    </recommendedName>
</protein>
<dbReference type="InterPro" id="IPR013083">
    <property type="entry name" value="Znf_RING/FYVE/PHD"/>
</dbReference>
<evidence type="ECO:0000313" key="1">
    <source>
        <dbReference type="EMBL" id="WVZ54804.1"/>
    </source>
</evidence>
<accession>A0AAQ3PSH6</accession>
<dbReference type="Proteomes" id="UP001341281">
    <property type="component" value="Chromosome 01"/>
</dbReference>
<proteinExistence type="predicted"/>
<organism evidence="1 2">
    <name type="scientific">Paspalum notatum var. saurae</name>
    <dbReference type="NCBI Taxonomy" id="547442"/>
    <lineage>
        <taxon>Eukaryota</taxon>
        <taxon>Viridiplantae</taxon>
        <taxon>Streptophyta</taxon>
        <taxon>Embryophyta</taxon>
        <taxon>Tracheophyta</taxon>
        <taxon>Spermatophyta</taxon>
        <taxon>Magnoliopsida</taxon>
        <taxon>Liliopsida</taxon>
        <taxon>Poales</taxon>
        <taxon>Poaceae</taxon>
        <taxon>PACMAD clade</taxon>
        <taxon>Panicoideae</taxon>
        <taxon>Andropogonodae</taxon>
        <taxon>Paspaleae</taxon>
        <taxon>Paspalinae</taxon>
        <taxon>Paspalum</taxon>
    </lineage>
</organism>